<proteinExistence type="inferred from homology"/>
<dbReference type="GO" id="GO:0005886">
    <property type="term" value="C:plasma membrane"/>
    <property type="evidence" value="ECO:0007669"/>
    <property type="project" value="UniProtKB-SubCell"/>
</dbReference>
<feature type="transmembrane region" description="Helical" evidence="7">
    <location>
        <begin position="12"/>
        <end position="35"/>
    </location>
</feature>
<comment type="subcellular location">
    <subcellularLocation>
        <location evidence="1">Cell membrane</location>
        <topology evidence="1">Multi-pass membrane protein</topology>
    </subcellularLocation>
</comment>
<evidence type="ECO:0000256" key="1">
    <source>
        <dbReference type="ARBA" id="ARBA00004651"/>
    </source>
</evidence>
<dbReference type="PANTHER" id="PTHR30250:SF10">
    <property type="entry name" value="LIPOPOLYSACCHARIDE BIOSYNTHESIS PROTEIN WZXC"/>
    <property type="match status" value="1"/>
</dbReference>
<dbReference type="EMBL" id="FVZE01000002">
    <property type="protein sequence ID" value="SLJ96897.1"/>
    <property type="molecule type" value="Genomic_DNA"/>
</dbReference>
<feature type="transmembrane region" description="Helical" evidence="7">
    <location>
        <begin position="79"/>
        <end position="100"/>
    </location>
</feature>
<dbReference type="Pfam" id="PF13440">
    <property type="entry name" value="Polysacc_synt_3"/>
    <property type="match status" value="1"/>
</dbReference>
<dbReference type="PANTHER" id="PTHR30250">
    <property type="entry name" value="PST FAMILY PREDICTED COLANIC ACID TRANSPORTER"/>
    <property type="match status" value="1"/>
</dbReference>
<feature type="transmembrane region" description="Helical" evidence="7">
    <location>
        <begin position="170"/>
        <end position="191"/>
    </location>
</feature>
<dbReference type="RefSeq" id="WP_054944352.1">
    <property type="nucleotide sequence ID" value="NZ_FVZE01000002.1"/>
</dbReference>
<dbReference type="AlphaFoldDB" id="A0A1U6HMC3"/>
<evidence type="ECO:0000313" key="9">
    <source>
        <dbReference type="Proteomes" id="UP000190989"/>
    </source>
</evidence>
<evidence type="ECO:0000256" key="3">
    <source>
        <dbReference type="ARBA" id="ARBA00022475"/>
    </source>
</evidence>
<feature type="transmembrane region" description="Helical" evidence="7">
    <location>
        <begin position="287"/>
        <end position="304"/>
    </location>
</feature>
<feature type="transmembrane region" description="Helical" evidence="7">
    <location>
        <begin position="106"/>
        <end position="127"/>
    </location>
</feature>
<reference evidence="9" key="1">
    <citation type="submission" date="2017-02" db="EMBL/GenBank/DDBJ databases">
        <authorList>
            <person name="Varghese N."/>
            <person name="Submissions S."/>
        </authorList>
    </citation>
    <scope>NUCLEOTIDE SEQUENCE [LARGE SCALE GENOMIC DNA]</scope>
    <source>
        <strain evidence="9">SM117</strain>
    </source>
</reference>
<keyword evidence="9" id="KW-1185">Reference proteome</keyword>
<feature type="transmembrane region" description="Helical" evidence="7">
    <location>
        <begin position="410"/>
        <end position="430"/>
    </location>
</feature>
<evidence type="ECO:0000256" key="4">
    <source>
        <dbReference type="ARBA" id="ARBA00022692"/>
    </source>
</evidence>
<protein>
    <submittedName>
        <fullName evidence="8">Membrane protein involved in the export of O-antigen and teichoic acid</fullName>
    </submittedName>
</protein>
<evidence type="ECO:0000256" key="5">
    <source>
        <dbReference type="ARBA" id="ARBA00022989"/>
    </source>
</evidence>
<keyword evidence="5 7" id="KW-1133">Transmembrane helix</keyword>
<evidence type="ECO:0000256" key="2">
    <source>
        <dbReference type="ARBA" id="ARBA00007430"/>
    </source>
</evidence>
<feature type="transmembrane region" description="Helical" evidence="7">
    <location>
        <begin position="351"/>
        <end position="374"/>
    </location>
</feature>
<gene>
    <name evidence="8" type="ORF">SAMN06295987_102750</name>
</gene>
<feature type="transmembrane region" description="Helical" evidence="7">
    <location>
        <begin position="41"/>
        <end position="67"/>
    </location>
</feature>
<comment type="similarity">
    <text evidence="2">Belongs to the polysaccharide synthase family.</text>
</comment>
<accession>A0A1U6HMC3</accession>
<feature type="transmembrane region" description="Helical" evidence="7">
    <location>
        <begin position="316"/>
        <end position="339"/>
    </location>
</feature>
<sequence length="503" mass="53519">MNLRLGMMHGVFSLGSARLTGNLLGALALVVLAHLLTPEDFGIVAIASSILSVVQSCTELSLSNALIRKDKIDASHVDTAWTMALLRSLALCVFFVLLAWPLSLVYSVPGLIPVLLVSGLTGALMGLQNPMVTVVTKEMRFWPLAISQLSLKLMSLGVAIALAIMLRSYWAIIAGNAIGALVATALTYMLVPYRPRFSLVHLREIWSFSGWMFFKQLCETLNWRVDQLIMGALVPRAQLGIYAMADSLAVVPSREMVQPIRMALFPGLANLNGDLNRLRNACLRAQSTLAMITAPLGIGLALVAEPAVKVALGPQWIAAVPFVQISAVFYTISLFSTGLQPVAMALGRTKILFVQQALVLVLKVPLVVIGFLLGGMIGAALGRCVCEFISMVFELIVARMLTGVTVAAQAASHTVTLVGLAAMAVGTYFVHGALSPLQASNLVQLAIEVCTGGAVYVVAVGASWLMMGRPDGPVREIVQLARRSGAAVWQMPAAQPNSGPVVP</sequence>
<dbReference type="CDD" id="cd13127">
    <property type="entry name" value="MATE_tuaB_like"/>
    <property type="match status" value="1"/>
</dbReference>
<evidence type="ECO:0000256" key="6">
    <source>
        <dbReference type="ARBA" id="ARBA00023136"/>
    </source>
</evidence>
<evidence type="ECO:0000256" key="7">
    <source>
        <dbReference type="SAM" id="Phobius"/>
    </source>
</evidence>
<dbReference type="STRING" id="428990.SAMN06295987_102750"/>
<dbReference type="Proteomes" id="UP000190989">
    <property type="component" value="Unassembled WGS sequence"/>
</dbReference>
<feature type="transmembrane region" description="Helical" evidence="7">
    <location>
        <begin position="442"/>
        <end position="465"/>
    </location>
</feature>
<name>A0A1U6HMC3_9SPHN</name>
<keyword evidence="4 7" id="KW-0812">Transmembrane</keyword>
<feature type="transmembrane region" description="Helical" evidence="7">
    <location>
        <begin position="139"/>
        <end position="164"/>
    </location>
</feature>
<organism evidence="8 9">
    <name type="scientific">Novosphingobium mathurense</name>
    <dbReference type="NCBI Taxonomy" id="428990"/>
    <lineage>
        <taxon>Bacteria</taxon>
        <taxon>Pseudomonadati</taxon>
        <taxon>Pseudomonadota</taxon>
        <taxon>Alphaproteobacteria</taxon>
        <taxon>Sphingomonadales</taxon>
        <taxon>Sphingomonadaceae</taxon>
        <taxon>Novosphingobium</taxon>
    </lineage>
</organism>
<keyword evidence="6 7" id="KW-0472">Membrane</keyword>
<evidence type="ECO:0000313" key="8">
    <source>
        <dbReference type="EMBL" id="SLJ96897.1"/>
    </source>
</evidence>
<dbReference type="InterPro" id="IPR050833">
    <property type="entry name" value="Poly_Biosynth_Transport"/>
</dbReference>
<keyword evidence="3" id="KW-1003">Cell membrane</keyword>